<dbReference type="OrthoDB" id="3870679at2759"/>
<evidence type="ECO:0000313" key="3">
    <source>
        <dbReference type="Proteomes" id="UP000256690"/>
    </source>
</evidence>
<organism evidence="2 3">
    <name type="scientific">Aspergillus mulundensis</name>
    <dbReference type="NCBI Taxonomy" id="1810919"/>
    <lineage>
        <taxon>Eukaryota</taxon>
        <taxon>Fungi</taxon>
        <taxon>Dikarya</taxon>
        <taxon>Ascomycota</taxon>
        <taxon>Pezizomycotina</taxon>
        <taxon>Eurotiomycetes</taxon>
        <taxon>Eurotiomycetidae</taxon>
        <taxon>Eurotiales</taxon>
        <taxon>Aspergillaceae</taxon>
        <taxon>Aspergillus</taxon>
        <taxon>Aspergillus subgen. Nidulantes</taxon>
    </lineage>
</organism>
<feature type="compositionally biased region" description="Polar residues" evidence="1">
    <location>
        <begin position="29"/>
        <end position="43"/>
    </location>
</feature>
<dbReference type="EMBL" id="PVWQ01000025">
    <property type="protein sequence ID" value="RDW57918.1"/>
    <property type="molecule type" value="Genomic_DNA"/>
</dbReference>
<dbReference type="RefSeq" id="XP_026598087.1">
    <property type="nucleotide sequence ID" value="XM_026753314.1"/>
</dbReference>
<feature type="region of interest" description="Disordered" evidence="1">
    <location>
        <begin position="650"/>
        <end position="672"/>
    </location>
</feature>
<feature type="compositionally biased region" description="Basic and acidic residues" evidence="1">
    <location>
        <begin position="433"/>
        <end position="445"/>
    </location>
</feature>
<feature type="compositionally biased region" description="Low complexity" evidence="1">
    <location>
        <begin position="157"/>
        <end position="180"/>
    </location>
</feature>
<feature type="region of interest" description="Disordered" evidence="1">
    <location>
        <begin position="709"/>
        <end position="744"/>
    </location>
</feature>
<proteinExistence type="predicted"/>
<feature type="region of interest" description="Disordered" evidence="1">
    <location>
        <begin position="400"/>
        <end position="531"/>
    </location>
</feature>
<feature type="compositionally biased region" description="Polar residues" evidence="1">
    <location>
        <begin position="402"/>
        <end position="418"/>
    </location>
</feature>
<reference evidence="2 3" key="1">
    <citation type="journal article" date="2018" name="IMA Fungus">
        <title>IMA Genome-F 9: Draft genome sequence of Annulohypoxylon stygium, Aspergillus mulundensis, Berkeleyomyces basicola (syn. Thielaviopsis basicola), Ceratocystis smalleyi, two Cercospora beticola strains, Coleophoma cylindrospora, Fusarium fracticaudum, Phialophora cf. hyalina, and Morchella septimelata.</title>
        <authorList>
            <person name="Wingfield B.D."/>
            <person name="Bills G.F."/>
            <person name="Dong Y."/>
            <person name="Huang W."/>
            <person name="Nel W.J."/>
            <person name="Swalarsk-Parry B.S."/>
            <person name="Vaghefi N."/>
            <person name="Wilken P.M."/>
            <person name="An Z."/>
            <person name="de Beer Z.W."/>
            <person name="De Vos L."/>
            <person name="Chen L."/>
            <person name="Duong T.A."/>
            <person name="Gao Y."/>
            <person name="Hammerbacher A."/>
            <person name="Kikkert J.R."/>
            <person name="Li Y."/>
            <person name="Li H."/>
            <person name="Li K."/>
            <person name="Li Q."/>
            <person name="Liu X."/>
            <person name="Ma X."/>
            <person name="Naidoo K."/>
            <person name="Pethybridge S.J."/>
            <person name="Sun J."/>
            <person name="Steenkamp E.T."/>
            <person name="van der Nest M.A."/>
            <person name="van Wyk S."/>
            <person name="Wingfield M.J."/>
            <person name="Xiong C."/>
            <person name="Yue Q."/>
            <person name="Zhang X."/>
        </authorList>
    </citation>
    <scope>NUCLEOTIDE SEQUENCE [LARGE SCALE GENOMIC DNA]</scope>
    <source>
        <strain evidence="2 3">DSM 5745</strain>
    </source>
</reference>
<dbReference type="Proteomes" id="UP000256690">
    <property type="component" value="Unassembled WGS sequence"/>
</dbReference>
<feature type="compositionally biased region" description="Acidic residues" evidence="1">
    <location>
        <begin position="715"/>
        <end position="724"/>
    </location>
</feature>
<feature type="compositionally biased region" description="Polar residues" evidence="1">
    <location>
        <begin position="469"/>
        <end position="491"/>
    </location>
</feature>
<gene>
    <name evidence="2" type="ORF">DSM5745_11298</name>
</gene>
<accession>A0A3D8Q8F9</accession>
<name>A0A3D8Q8F9_9EURO</name>
<sequence>MPGIEVAPSPASSEHPDRPLFKSHKSLPRRTNTNRRGQISQLSPPEHDGLFPEAVPLTTAPILPLTPPGITHYESPTGADAQKPSMSSHSVVTVLTPSRPSHPPTPETTPPRAMPSNRPGLSQFGYVSSSSRAESFKTAYETISDAETVTPRPSPPLLSRSNTQRSTKSTKSKSGGTATAEGQSPSFRGSPRSKAANGGEMQSPAPTDISRKQGFADGQAPEIHIKPTRDKAKQTRNKTDVNVADVDDSTRGRRSLRDRVAHMQHAEDSQALDQFRQEIGWPSADDQIEDSRRLSWVSTTSTVEAMIVDKPQPARRALRHTEKRLSLRSASSPITRSERTSIASSLDLQRRLSHKPVRITENDRRSIASEISISGSSTLGASQQHVDVVPVVVIPQRHSSLKGVSSLPSRNPSISRSGRSVHAPAVPKTRAGSLDHPRRGERSVSDPRTSSVSADGRGRGMNRPHIPPRSSSLSAPTSQNNSRATSLTSESLRSHNLAVEQTSKKRQQPELKPAPILDAPSRDKHETGGIMKTQSIVIGVEDLSYLRPPSVPFTPHSVPSSSPGPFEINEVRRVAIFPHNNESLLLVNPHGESGLRGQLPQTEQPQTPDNTQEMAGVDSPLRNPRPPPKPPVSTTVGDFVNFDQLVGNVGTSEITDGTSRRPKSKRRPWIARPRSESFNSFVRTLSLSSAKNPKAGEDIDGRLQPFWRPRRFWDDSPESLSPEEDGTRSQAPKQPDEVISNSLGMPQKRIVFDGPFVSSTRSGPRRWTDGQPRVNRETLMGSRIVSPEALYSQTSLHQRHFPAVSWWRLRFRSGIARSFRWRLRRSIQRRADSRREVKRERIKQSIGEAILMDSSTQVRKATL</sequence>
<evidence type="ECO:0000256" key="1">
    <source>
        <dbReference type="SAM" id="MobiDB-lite"/>
    </source>
</evidence>
<feature type="compositionally biased region" description="Basic residues" evidence="1">
    <location>
        <begin position="660"/>
        <end position="669"/>
    </location>
</feature>
<feature type="region of interest" description="Disordered" evidence="1">
    <location>
        <begin position="591"/>
        <end position="637"/>
    </location>
</feature>
<evidence type="ECO:0000313" key="2">
    <source>
        <dbReference type="EMBL" id="RDW57918.1"/>
    </source>
</evidence>
<feature type="compositionally biased region" description="Polar residues" evidence="1">
    <location>
        <begin position="84"/>
        <end position="95"/>
    </location>
</feature>
<feature type="compositionally biased region" description="Basic and acidic residues" evidence="1">
    <location>
        <begin position="223"/>
        <end position="239"/>
    </location>
</feature>
<comment type="caution">
    <text evidence="2">The sequence shown here is derived from an EMBL/GenBank/DDBJ whole genome shotgun (WGS) entry which is preliminary data.</text>
</comment>
<dbReference type="GeneID" id="38121668"/>
<dbReference type="AlphaFoldDB" id="A0A3D8Q8F9"/>
<dbReference type="STRING" id="1810919.A0A3D8Q8F9"/>
<feature type="compositionally biased region" description="Polar residues" evidence="1">
    <location>
        <begin position="599"/>
        <end position="613"/>
    </location>
</feature>
<keyword evidence="3" id="KW-1185">Reference proteome</keyword>
<feature type="region of interest" description="Disordered" evidence="1">
    <location>
        <begin position="1"/>
        <end position="255"/>
    </location>
</feature>
<protein>
    <submittedName>
        <fullName evidence="2">Uncharacterized protein</fullName>
    </submittedName>
</protein>
<feature type="compositionally biased region" description="Pro residues" evidence="1">
    <location>
        <begin position="100"/>
        <end position="113"/>
    </location>
</feature>